<organism evidence="1 2">
    <name type="scientific">Streptomyces hesseae</name>
    <dbReference type="NCBI Taxonomy" id="3075519"/>
    <lineage>
        <taxon>Bacteria</taxon>
        <taxon>Bacillati</taxon>
        <taxon>Actinomycetota</taxon>
        <taxon>Actinomycetes</taxon>
        <taxon>Kitasatosporales</taxon>
        <taxon>Streptomycetaceae</taxon>
        <taxon>Streptomyces</taxon>
    </lineage>
</organism>
<dbReference type="RefSeq" id="WP_311608018.1">
    <property type="nucleotide sequence ID" value="NZ_JAVRFI010000002.1"/>
</dbReference>
<protein>
    <submittedName>
        <fullName evidence="1">YwqG family protein</fullName>
    </submittedName>
</protein>
<dbReference type="Proteomes" id="UP001180531">
    <property type="component" value="Unassembled WGS sequence"/>
</dbReference>
<dbReference type="SUPFAM" id="SSF103032">
    <property type="entry name" value="Hypothetical protein YwqG"/>
    <property type="match status" value="1"/>
</dbReference>
<dbReference type="Gene3D" id="2.30.320.10">
    <property type="entry name" value="YwqG-like"/>
    <property type="match status" value="1"/>
</dbReference>
<reference evidence="1" key="1">
    <citation type="submission" date="2024-05" db="EMBL/GenBank/DDBJ databases">
        <title>30 novel species of actinomycetes from the DSMZ collection.</title>
        <authorList>
            <person name="Nouioui I."/>
        </authorList>
    </citation>
    <scope>NUCLEOTIDE SEQUENCE</scope>
    <source>
        <strain evidence="1">DSM 40473</strain>
    </source>
</reference>
<accession>A0ABU2SH60</accession>
<evidence type="ECO:0000313" key="2">
    <source>
        <dbReference type="Proteomes" id="UP001180531"/>
    </source>
</evidence>
<proteinExistence type="predicted"/>
<comment type="caution">
    <text evidence="1">The sequence shown here is derived from an EMBL/GenBank/DDBJ whole genome shotgun (WGS) entry which is preliminary data.</text>
</comment>
<keyword evidence="2" id="KW-1185">Reference proteome</keyword>
<dbReference type="PANTHER" id="PTHR36436:SF6">
    <property type="entry name" value="SLL5081 PROTEIN"/>
    <property type="match status" value="1"/>
</dbReference>
<gene>
    <name evidence="1" type="ORF">RM609_04215</name>
</gene>
<dbReference type="InterPro" id="IPR015315">
    <property type="entry name" value="DUF1963"/>
</dbReference>
<name>A0ABU2SH60_9ACTN</name>
<sequence length="286" mass="31851">MTQIAPTEPADELHDLAREFLPADVAERWIGLLRPGLRLAKADGAERVVGRLGGLPRLPEYRQWPVWEGHGPLSFIASFDCAALPQILDLDFPADGTLSFFYFDGQADDGEAVVWPDNPDTWAGACVVYVPAGVPTTERLTPEGLEPYGEVPLTARAETTVPHFWHPIVHEAFGTMDDDHPVWDDEFRETVSAYSCGPEHRVGGHASPVQDTVECEVAHAVLGADVSWDDPRINEEARNWTLLAQFDSDRGAGMRWGDCGVLYWLIRPEDLATRRFDRAMLTWQCS</sequence>
<dbReference type="PANTHER" id="PTHR36436">
    <property type="entry name" value="SLL5081 PROTEIN"/>
    <property type="match status" value="1"/>
</dbReference>
<dbReference type="EMBL" id="JAVRFI010000002">
    <property type="protein sequence ID" value="MDT0448307.1"/>
    <property type="molecule type" value="Genomic_DNA"/>
</dbReference>
<dbReference type="Pfam" id="PF09234">
    <property type="entry name" value="DUF1963"/>
    <property type="match status" value="1"/>
</dbReference>
<dbReference type="InterPro" id="IPR035948">
    <property type="entry name" value="YwqG-like_sf"/>
</dbReference>
<evidence type="ECO:0000313" key="1">
    <source>
        <dbReference type="EMBL" id="MDT0448307.1"/>
    </source>
</evidence>